<sequence>MGFSSLSWGLSCFLARTLLIEGRSYVEALVAETVRSLDYIQANRRGTMMGTPHHLKMWLFEHIQPFCSYHLFLNLVDAHLFETNNRRHEFDWRKFMQQLTPEQISWSTPWNPDGPMAIGCPTITGLPLISHLGTFIQMQIALLTRLLGLTPHHHPQGGSYELAGLDGCGILASHRTFTSRSAPPTKNERTVPLQHTWPFSTCKTLGLKHLFWDTPL</sequence>
<organism evidence="3 4">
    <name type="scientific">Punica granatum</name>
    <name type="common">Pomegranate</name>
    <dbReference type="NCBI Taxonomy" id="22663"/>
    <lineage>
        <taxon>Eukaryota</taxon>
        <taxon>Viridiplantae</taxon>
        <taxon>Streptophyta</taxon>
        <taxon>Embryophyta</taxon>
        <taxon>Tracheophyta</taxon>
        <taxon>Spermatophyta</taxon>
        <taxon>Magnoliopsida</taxon>
        <taxon>eudicotyledons</taxon>
        <taxon>Gunneridae</taxon>
        <taxon>Pentapetalae</taxon>
        <taxon>rosids</taxon>
        <taxon>malvids</taxon>
        <taxon>Myrtales</taxon>
        <taxon>Lythraceae</taxon>
        <taxon>Punica</taxon>
    </lineage>
</organism>
<feature type="chain" id="PRO_5014125166" description="DUF7745 domain-containing protein" evidence="1">
    <location>
        <begin position="29"/>
        <end position="216"/>
    </location>
</feature>
<protein>
    <recommendedName>
        <fullName evidence="2">DUF7745 domain-containing protein</fullName>
    </recommendedName>
</protein>
<evidence type="ECO:0000259" key="2">
    <source>
        <dbReference type="Pfam" id="PF24924"/>
    </source>
</evidence>
<dbReference type="InterPro" id="IPR056647">
    <property type="entry name" value="DUF7745"/>
</dbReference>
<evidence type="ECO:0000256" key="1">
    <source>
        <dbReference type="SAM" id="SignalP"/>
    </source>
</evidence>
<feature type="signal peptide" evidence="1">
    <location>
        <begin position="1"/>
        <end position="28"/>
    </location>
</feature>
<evidence type="ECO:0000313" key="4">
    <source>
        <dbReference type="Proteomes" id="UP000233551"/>
    </source>
</evidence>
<gene>
    <name evidence="3" type="ORF">CRG98_012350</name>
</gene>
<keyword evidence="4" id="KW-1185">Reference proteome</keyword>
<dbReference type="EMBL" id="PGOL01000623">
    <property type="protein sequence ID" value="PKI67278.1"/>
    <property type="molecule type" value="Genomic_DNA"/>
</dbReference>
<name>A0A2I0KFJ8_PUNGR</name>
<feature type="domain" description="DUF7745" evidence="2">
    <location>
        <begin position="23"/>
        <end position="157"/>
    </location>
</feature>
<dbReference type="Proteomes" id="UP000233551">
    <property type="component" value="Unassembled WGS sequence"/>
</dbReference>
<dbReference type="Pfam" id="PF24924">
    <property type="entry name" value="DUF7745"/>
    <property type="match status" value="1"/>
</dbReference>
<accession>A0A2I0KFJ8</accession>
<dbReference type="AlphaFoldDB" id="A0A2I0KFJ8"/>
<evidence type="ECO:0000313" key="3">
    <source>
        <dbReference type="EMBL" id="PKI67278.1"/>
    </source>
</evidence>
<reference evidence="3 4" key="1">
    <citation type="submission" date="2017-11" db="EMBL/GenBank/DDBJ databases">
        <title>De-novo sequencing of pomegranate (Punica granatum L.) genome.</title>
        <authorList>
            <person name="Akparov Z."/>
            <person name="Amiraslanov A."/>
            <person name="Hajiyeva S."/>
            <person name="Abbasov M."/>
            <person name="Kaur K."/>
            <person name="Hamwieh A."/>
            <person name="Solovyev V."/>
            <person name="Salamov A."/>
            <person name="Braich B."/>
            <person name="Kosarev P."/>
            <person name="Mahmoud A."/>
            <person name="Hajiyev E."/>
            <person name="Babayeva S."/>
            <person name="Izzatullayeva V."/>
            <person name="Mammadov A."/>
            <person name="Mammadov A."/>
            <person name="Sharifova S."/>
            <person name="Ojaghi J."/>
            <person name="Eynullazada K."/>
            <person name="Bayramov B."/>
            <person name="Abdulazimova A."/>
            <person name="Shahmuradov I."/>
        </authorList>
    </citation>
    <scope>NUCLEOTIDE SEQUENCE [LARGE SCALE GENOMIC DNA]</scope>
    <source>
        <strain evidence="4">cv. AG2017</strain>
        <tissue evidence="3">Leaf</tissue>
    </source>
</reference>
<keyword evidence="1" id="KW-0732">Signal</keyword>
<comment type="caution">
    <text evidence="3">The sequence shown here is derived from an EMBL/GenBank/DDBJ whole genome shotgun (WGS) entry which is preliminary data.</text>
</comment>
<proteinExistence type="predicted"/>